<dbReference type="GO" id="GO:0071949">
    <property type="term" value="F:FAD binding"/>
    <property type="evidence" value="ECO:0007669"/>
    <property type="project" value="TreeGrafter"/>
</dbReference>
<dbReference type="SUPFAM" id="SSF51730">
    <property type="entry name" value="FAD-linked oxidoreductase"/>
    <property type="match status" value="1"/>
</dbReference>
<evidence type="ECO:0000256" key="6">
    <source>
        <dbReference type="ARBA" id="ARBA00023002"/>
    </source>
</evidence>
<comment type="caution">
    <text evidence="10">The sequence shown here is derived from an EMBL/GenBank/DDBJ whole genome shotgun (WGS) entry which is preliminary data.</text>
</comment>
<keyword evidence="4 8" id="KW-0285">Flavoprotein</keyword>
<evidence type="ECO:0000256" key="3">
    <source>
        <dbReference type="ARBA" id="ARBA00006743"/>
    </source>
</evidence>
<evidence type="ECO:0000256" key="9">
    <source>
        <dbReference type="SAM" id="MobiDB-lite"/>
    </source>
</evidence>
<feature type="compositionally biased region" description="Low complexity" evidence="9">
    <location>
        <begin position="310"/>
        <end position="323"/>
    </location>
</feature>
<evidence type="ECO:0000256" key="2">
    <source>
        <dbReference type="ARBA" id="ARBA00004777"/>
    </source>
</evidence>
<dbReference type="PANTHER" id="PTHR45754:SF3">
    <property type="entry name" value="METHYLENETETRAHYDROFOLATE REDUCTASE (NADPH)"/>
    <property type="match status" value="1"/>
</dbReference>
<keyword evidence="5 8" id="KW-0274">FAD</keyword>
<comment type="similarity">
    <text evidence="3 8">Belongs to the methylenetetrahydrofolate reductase family.</text>
</comment>
<organism evidence="10 11">
    <name type="scientific">Rarobacter faecitabidus</name>
    <dbReference type="NCBI Taxonomy" id="13243"/>
    <lineage>
        <taxon>Bacteria</taxon>
        <taxon>Bacillati</taxon>
        <taxon>Actinomycetota</taxon>
        <taxon>Actinomycetes</taxon>
        <taxon>Micrococcales</taxon>
        <taxon>Rarobacteraceae</taxon>
        <taxon>Rarobacter</taxon>
    </lineage>
</organism>
<name>A0A542ZA70_RARFA</name>
<dbReference type="UniPathway" id="UPA00193"/>
<comment type="cofactor">
    <cofactor evidence="1 8">
        <name>FAD</name>
        <dbReference type="ChEBI" id="CHEBI:57692"/>
    </cofactor>
</comment>
<evidence type="ECO:0000256" key="8">
    <source>
        <dbReference type="RuleBase" id="RU003862"/>
    </source>
</evidence>
<proteinExistence type="inferred from homology"/>
<keyword evidence="11" id="KW-1185">Reference proteome</keyword>
<dbReference type="CDD" id="cd00537">
    <property type="entry name" value="MTHFR"/>
    <property type="match status" value="1"/>
</dbReference>
<evidence type="ECO:0000256" key="4">
    <source>
        <dbReference type="ARBA" id="ARBA00022630"/>
    </source>
</evidence>
<dbReference type="RefSeq" id="WP_142122233.1">
    <property type="nucleotide sequence ID" value="NZ_BAAASV010000002.1"/>
</dbReference>
<evidence type="ECO:0000313" key="11">
    <source>
        <dbReference type="Proteomes" id="UP000315389"/>
    </source>
</evidence>
<dbReference type="Gene3D" id="3.20.20.220">
    <property type="match status" value="1"/>
</dbReference>
<dbReference type="Pfam" id="PF02219">
    <property type="entry name" value="MTHFR"/>
    <property type="match status" value="1"/>
</dbReference>
<evidence type="ECO:0000256" key="5">
    <source>
        <dbReference type="ARBA" id="ARBA00022827"/>
    </source>
</evidence>
<dbReference type="GO" id="GO:0106312">
    <property type="term" value="F:methylenetetrahydrofolate reductase (NADH) activity"/>
    <property type="evidence" value="ECO:0007669"/>
    <property type="project" value="UniProtKB-EC"/>
</dbReference>
<dbReference type="GO" id="GO:0035999">
    <property type="term" value="P:tetrahydrofolate interconversion"/>
    <property type="evidence" value="ECO:0007669"/>
    <property type="project" value="UniProtKB-UniPathway"/>
</dbReference>
<dbReference type="OrthoDB" id="9812555at2"/>
<dbReference type="AlphaFoldDB" id="A0A542ZA70"/>
<comment type="pathway">
    <text evidence="2 8">One-carbon metabolism; tetrahydrofolate interconversion.</text>
</comment>
<dbReference type="InterPro" id="IPR003171">
    <property type="entry name" value="Mehydrof_redctse-like"/>
</dbReference>
<feature type="region of interest" description="Disordered" evidence="9">
    <location>
        <begin position="310"/>
        <end position="330"/>
    </location>
</feature>
<comment type="catalytic activity">
    <reaction evidence="7">
        <text>(6S)-5-methyl-5,6,7,8-tetrahydrofolate + NAD(+) = (6R)-5,10-methylene-5,6,7,8-tetrahydrofolate + NADH + H(+)</text>
        <dbReference type="Rhea" id="RHEA:19821"/>
        <dbReference type="ChEBI" id="CHEBI:15378"/>
        <dbReference type="ChEBI" id="CHEBI:15636"/>
        <dbReference type="ChEBI" id="CHEBI:18608"/>
        <dbReference type="ChEBI" id="CHEBI:57540"/>
        <dbReference type="ChEBI" id="CHEBI:57945"/>
        <dbReference type="EC" id="1.5.1.54"/>
    </reaction>
    <physiologicalReaction direction="right-to-left" evidence="7">
        <dbReference type="Rhea" id="RHEA:19823"/>
    </physiologicalReaction>
</comment>
<sequence>MTDKDHDCWDPTQLRPTISFEVMPPRRPDIAPNFWSNVDRLIGARPDFLSVTYGAAGTDRQTARQVVSRLIGSAPLLPIAHLTCVGHSRADVVEVVDEFLSAGVRSFLALRGDPPAGQPDWQPTPGGVNSSVELIALLRDRERVRCAAHPGNALRGAAQPLTIAVATFPGGNPSAGTSSDQEIERLLVKQAAGANFAITQLFYRPETYADFVDRARAAGVHLPILAGIIPSTDPARLHRVAELTGLQPPPELLKTLAEASSDEARHEAGVRATTDLARAVLDAGAPGLHIYTFNKATPALDVLSGLGLTTDTTTTSTPTEPVTAPAVVKG</sequence>
<dbReference type="InterPro" id="IPR029041">
    <property type="entry name" value="FAD-linked_oxidoreductase-like"/>
</dbReference>
<accession>A0A542ZA70</accession>
<evidence type="ECO:0000256" key="1">
    <source>
        <dbReference type="ARBA" id="ARBA00001974"/>
    </source>
</evidence>
<reference evidence="10 11" key="1">
    <citation type="submission" date="2019-06" db="EMBL/GenBank/DDBJ databases">
        <title>Sequencing the genomes of 1000 actinobacteria strains.</title>
        <authorList>
            <person name="Klenk H.-P."/>
        </authorList>
    </citation>
    <scope>NUCLEOTIDE SEQUENCE [LARGE SCALE GENOMIC DNA]</scope>
    <source>
        <strain evidence="10 11">DSM 4813</strain>
    </source>
</reference>
<dbReference type="GO" id="GO:0009086">
    <property type="term" value="P:methionine biosynthetic process"/>
    <property type="evidence" value="ECO:0007669"/>
    <property type="project" value="TreeGrafter"/>
</dbReference>
<protein>
    <recommendedName>
        <fullName evidence="8">Methylenetetrahydrofolate reductase</fullName>
    </recommendedName>
</protein>
<evidence type="ECO:0000313" key="10">
    <source>
        <dbReference type="EMBL" id="TQL57215.1"/>
    </source>
</evidence>
<evidence type="ECO:0000256" key="7">
    <source>
        <dbReference type="ARBA" id="ARBA00048628"/>
    </source>
</evidence>
<dbReference type="GO" id="GO:0005829">
    <property type="term" value="C:cytosol"/>
    <property type="evidence" value="ECO:0007669"/>
    <property type="project" value="TreeGrafter"/>
</dbReference>
<dbReference type="EMBL" id="VFOS01000005">
    <property type="protein sequence ID" value="TQL57215.1"/>
    <property type="molecule type" value="Genomic_DNA"/>
</dbReference>
<gene>
    <name evidence="10" type="ORF">FB461_2336</name>
</gene>
<keyword evidence="6 8" id="KW-0560">Oxidoreductase</keyword>
<dbReference type="Proteomes" id="UP000315389">
    <property type="component" value="Unassembled WGS sequence"/>
</dbReference>
<dbReference type="PANTHER" id="PTHR45754">
    <property type="entry name" value="METHYLENETETRAHYDROFOLATE REDUCTASE"/>
    <property type="match status" value="1"/>
</dbReference>